<feature type="active site" description="Proton acceptor for HNH nuclease domain" evidence="12">
    <location>
        <position position="641"/>
    </location>
</feature>
<evidence type="ECO:0000313" key="14">
    <source>
        <dbReference type="EMBL" id="RCK54309.1"/>
    </source>
</evidence>
<evidence type="ECO:0000256" key="7">
    <source>
        <dbReference type="ARBA" id="ARBA00022884"/>
    </source>
</evidence>
<evidence type="ECO:0000313" key="15">
    <source>
        <dbReference type="Proteomes" id="UP000252517"/>
    </source>
</evidence>
<feature type="domain" description="HNH Cas9-type" evidence="13">
    <location>
        <begin position="560"/>
        <end position="729"/>
    </location>
</feature>
<dbReference type="EMBL" id="JPWH01000001">
    <property type="protein sequence ID" value="RCK54309.1"/>
    <property type="molecule type" value="Genomic_DNA"/>
</dbReference>
<keyword evidence="4 12" id="KW-0255">Endonuclease</keyword>
<dbReference type="GO" id="GO:0003677">
    <property type="term" value="F:DNA binding"/>
    <property type="evidence" value="ECO:0007669"/>
    <property type="project" value="UniProtKB-UniRule"/>
</dbReference>
<dbReference type="InterPro" id="IPR036397">
    <property type="entry name" value="RNaseH_sf"/>
</dbReference>
<comment type="subunit">
    <text evidence="11 12">Monomer. Binds crRNA and tracrRNA.</text>
</comment>
<reference evidence="14 15" key="1">
    <citation type="submission" date="2014-07" db="EMBL/GenBank/DDBJ databases">
        <title>Draft genome sequence of Thalassospira profundimaris S25-3-2.</title>
        <authorList>
            <person name="Lai Q."/>
            <person name="Shao Z."/>
        </authorList>
    </citation>
    <scope>NUCLEOTIDE SEQUENCE [LARGE SCALE GENOMIC DNA]</scope>
    <source>
        <strain evidence="14 15">S25-3-2</strain>
    </source>
</reference>
<evidence type="ECO:0000256" key="4">
    <source>
        <dbReference type="ARBA" id="ARBA00022759"/>
    </source>
</evidence>
<dbReference type="GO" id="GO:0004519">
    <property type="term" value="F:endonuclease activity"/>
    <property type="evidence" value="ECO:0007669"/>
    <property type="project" value="UniProtKB-UniRule"/>
</dbReference>
<dbReference type="NCBIfam" id="TIGR01865">
    <property type="entry name" value="cas_Csn1"/>
    <property type="match status" value="1"/>
</dbReference>
<keyword evidence="2 12" id="KW-0540">Nuclease</keyword>
<dbReference type="RefSeq" id="WP_114086893.1">
    <property type="nucleotide sequence ID" value="NZ_JPWH01000001.1"/>
</dbReference>
<keyword evidence="6 12" id="KW-0460">Magnesium</keyword>
<feature type="binding site" evidence="12">
    <location>
        <position position="10"/>
    </location>
    <ligand>
        <name>Mg(2+)</name>
        <dbReference type="ChEBI" id="CHEBI:18420"/>
        <label>2</label>
    </ligand>
</feature>
<evidence type="ECO:0000256" key="5">
    <source>
        <dbReference type="ARBA" id="ARBA00022801"/>
    </source>
</evidence>
<evidence type="ECO:0000256" key="1">
    <source>
        <dbReference type="ARBA" id="ARBA00001946"/>
    </source>
</evidence>
<proteinExistence type="inferred from homology"/>
<evidence type="ECO:0000256" key="9">
    <source>
        <dbReference type="ARBA" id="ARBA00023125"/>
    </source>
</evidence>
<comment type="cofactor">
    <cofactor evidence="1 12">
        <name>Mg(2+)</name>
        <dbReference type="ChEBI" id="CHEBI:18420"/>
    </cofactor>
</comment>
<dbReference type="GO" id="GO:0043571">
    <property type="term" value="P:maintenance of CRISPR repeat elements"/>
    <property type="evidence" value="ECO:0007669"/>
    <property type="project" value="UniProtKB-UniRule"/>
</dbReference>
<dbReference type="Pfam" id="PF18541">
    <property type="entry name" value="RuvC_III"/>
    <property type="match status" value="1"/>
</dbReference>
<comment type="function">
    <text evidence="12">CRISPR (clustered regularly interspaced short palindromic repeat) is an adaptive immune system that provides protection against mobile genetic elements (viruses, transposable elements and conjugative plasmids). CRISPR clusters contain spacers, sequences complementary to antecedent mobile elements, and target invading nucleic acids. CRISPR clusters are transcribed and processed into CRISPR RNA (crRNA). In type II CRISPR systems correct processing of pre-crRNA requires a trans-encoded small RNA (tracrRNA), endogenous ribonuclease 3 (rnc) and this protein. The tracrRNA serves as a guide for ribonuclease 3-aided processing of pre-crRNA. Subsequently Cas9/crRNA/tracrRNA endonucleolytically cleaves linear or circular dsDNA target complementary to the spacer; Cas9 is inactive in the absence of the 2 guide RNAs (gRNA). Cas9 recognizes the protospacer adjacent motif (PAM) in the CRISPR repeat sequences to help distinguish self versus nonself, as targets within the bacterial CRISPR locus do not have PAMs. PAM recognition is also required for catalytic activity.</text>
</comment>
<dbReference type="InterPro" id="IPR033114">
    <property type="entry name" value="HNH_CAS9"/>
</dbReference>
<feature type="binding site" evidence="12">
    <location>
        <position position="562"/>
    </location>
    <ligand>
        <name>Mg(2+)</name>
        <dbReference type="ChEBI" id="CHEBI:18420"/>
        <label>1</label>
    </ligand>
</feature>
<keyword evidence="5 12" id="KW-0378">Hydrolase</keyword>
<organism evidence="14 15">
    <name type="scientific">Thalassospira profundimaris</name>
    <dbReference type="NCBI Taxonomy" id="502049"/>
    <lineage>
        <taxon>Bacteria</taxon>
        <taxon>Pseudomonadati</taxon>
        <taxon>Pseudomonadota</taxon>
        <taxon>Alphaproteobacteria</taxon>
        <taxon>Rhodospirillales</taxon>
        <taxon>Thalassospiraceae</taxon>
        <taxon>Thalassospira</taxon>
    </lineage>
</organism>
<dbReference type="HAMAP" id="MF_01480">
    <property type="entry name" value="Cas9"/>
    <property type="match status" value="1"/>
</dbReference>
<evidence type="ECO:0000256" key="2">
    <source>
        <dbReference type="ARBA" id="ARBA00022722"/>
    </source>
</evidence>
<dbReference type="GO" id="GO:0003723">
    <property type="term" value="F:RNA binding"/>
    <property type="evidence" value="ECO:0007669"/>
    <property type="project" value="UniProtKB-UniRule"/>
</dbReference>
<protein>
    <recommendedName>
        <fullName evidence="12">CRISPR-associated endonuclease Cas9</fullName>
        <ecNumber evidence="12">3.1.-.-</ecNumber>
    </recommendedName>
</protein>
<feature type="binding site" evidence="12">
    <location>
        <position position="566"/>
    </location>
    <ligand>
        <name>Mg(2+)</name>
        <dbReference type="ChEBI" id="CHEBI:18420"/>
        <label>2</label>
    </ligand>
</feature>
<evidence type="ECO:0000256" key="8">
    <source>
        <dbReference type="ARBA" id="ARBA00023118"/>
    </source>
</evidence>
<keyword evidence="7 12" id="KW-0694">RNA-binding</keyword>
<gene>
    <name evidence="12" type="primary">cas9</name>
    <name evidence="14" type="ORF">TH25_03165</name>
</gene>
<dbReference type="OrthoDB" id="9777169at2"/>
<dbReference type="GO" id="GO:0046872">
    <property type="term" value="F:metal ion binding"/>
    <property type="evidence" value="ECO:0007669"/>
    <property type="project" value="UniProtKB-UniRule"/>
</dbReference>
<feature type="binding site" evidence="12">
    <location>
        <position position="10"/>
    </location>
    <ligand>
        <name>Mg(2+)</name>
        <dbReference type="ChEBI" id="CHEBI:18420"/>
        <label>1</label>
    </ligand>
</feature>
<dbReference type="Pfam" id="PF13395">
    <property type="entry name" value="HNH_4"/>
    <property type="match status" value="1"/>
</dbReference>
<evidence type="ECO:0000256" key="6">
    <source>
        <dbReference type="ARBA" id="ARBA00022842"/>
    </source>
</evidence>
<dbReference type="GO" id="GO:0016787">
    <property type="term" value="F:hydrolase activity"/>
    <property type="evidence" value="ECO:0007669"/>
    <property type="project" value="UniProtKB-KW"/>
</dbReference>
<dbReference type="Gene3D" id="3.30.420.10">
    <property type="entry name" value="Ribonuclease H-like superfamily/Ribonuclease H"/>
    <property type="match status" value="3"/>
</dbReference>
<evidence type="ECO:0000259" key="13">
    <source>
        <dbReference type="PROSITE" id="PS51749"/>
    </source>
</evidence>
<evidence type="ECO:0000256" key="3">
    <source>
        <dbReference type="ARBA" id="ARBA00022723"/>
    </source>
</evidence>
<comment type="similarity">
    <text evidence="12">Belongs to the CRISPR-associated Cas9 family.</text>
</comment>
<sequence>MNKNVILGIDVGVASLGACVVEVDDAERPVGFLDGVSFIYPTPDGAAERRGHRAMRRGYRRKRLRLQALRRYLAELLNIPADFDGKPDGVKDPAHTDLVAGEDALRDARGNRLISPNSRTRLRAVGLSEALSAADLARAILHIAKNRGMRLTRVTGTSEEDEKARKEASVMVEQARATRREMAEHNAETPGMLLWLREQEAPAAHQRKPLRRRVGTSLSLQFVRAQVEEEFDRLLAFQRQFHPALTAEVCEILHEKVFFEKKPPKPEIGRCLYNPETDERLPLACDLFQQKRIYEEVNNLRIEYADASREKLTFDQRDLLVARLMAGEDLGVAQIKKLIGATERGLRLSLEGQAGRNTGPARKLLGHAVRRTLKEADARFAKRDENANAGRMVALYDALDDEHRQAFEKLLREEDDRERMVTALMRDYGIAQDEAENAADGIALPRGYGAAGLSATLDILEKLKADIIDSNTAAERAKLIPATAREIACKRLPYYGEIFPHLVRGRMAPDAKGYPAATIEEKFGRIPNPVVHVALNSLRKVVNALVKKGEKQGWVFKGVQIEMAREMKKTQEDRDKDARRIAREQAKNAEYDAITLAHNMPASRKNRRKLKLWEAQNKMCPYTGLSIDVSDLFSGKFDIDHTLPRSKTLDDSLYNLLVIHESVNKKKANRSPYDAFSGGLDVEGVPQRSYEQIVENVRRIPGIRHKEKLFRPDAMEKYEDQDAFAQRYKTDTSYIAKTAKQYLQCVFPHLRSKNGVEAINGFITDELRKRWGVMDLVQMVAHQQDPDLVEAPPTKEERAEGIKKGKNRDDHRHHLLDAAITACTPHDVVRKLQTISGSRNKHDLAERYKVPLPWGDFRDDLYDLIDQARTTHRANRELNGKLHMATNLGVVARFADGRYLVRQRKRFDASEFSSIEDVKKKLVVDPALMARLAKDMTSGEAVLFWASREPLADLQRHDERLREIAGRIEDLFMLQPTETTYEDVDKKTGAIEIRTRKFKEDERLTEAFRAYRQECLAAGRTPRRTVRLYGLDEAVMIAGAKGGALPARTFKPGSNAWLDIFRNAHGKPEFEVVRTIDAMRPGHVPQWQCHAGNDLLLRLFKGDTVRLRSKDGKTRLCVLATNSPGDWEFQPLNLSPHISRHPARKNFRFGFKALCDADPQLVVRDVLGRIVYESPRLNW</sequence>
<feature type="binding site" evidence="12">
    <location>
        <position position="566"/>
    </location>
    <ligand>
        <name>Mg(2+)</name>
        <dbReference type="ChEBI" id="CHEBI:18420"/>
        <label>1</label>
    </ligand>
</feature>
<accession>A0A367XLJ4</accession>
<feature type="binding site" evidence="12">
    <location>
        <position position="814"/>
    </location>
    <ligand>
        <name>Mg(2+)</name>
        <dbReference type="ChEBI" id="CHEBI:18420"/>
        <label>2</label>
    </ligand>
</feature>
<name>A0A367XLJ4_9PROT</name>
<keyword evidence="10" id="KW-0464">Manganese</keyword>
<evidence type="ECO:0000256" key="12">
    <source>
        <dbReference type="HAMAP-Rule" id="MF_01480"/>
    </source>
</evidence>
<dbReference type="InterPro" id="IPR003615">
    <property type="entry name" value="HNH_nuc"/>
</dbReference>
<comment type="caution">
    <text evidence="14">The sequence shown here is derived from an EMBL/GenBank/DDBJ whole genome shotgun (WGS) entry which is preliminary data.</text>
</comment>
<keyword evidence="8 12" id="KW-0051">Antiviral defense</keyword>
<dbReference type="GO" id="GO:0051607">
    <property type="term" value="P:defense response to virus"/>
    <property type="evidence" value="ECO:0007669"/>
    <property type="project" value="UniProtKB-UniRule"/>
</dbReference>
<comment type="domain">
    <text evidence="12">Has 2 endonuclease domains. The discontinuous RuvC-like domain cleaves the target DNA noncomplementary to crRNA while the HNH nuclease domain cleaves the target DNA complementary to crRNA.</text>
</comment>
<feature type="active site" description="For RuvC-like nuclease domain" evidence="12">
    <location>
        <position position="10"/>
    </location>
</feature>
<keyword evidence="9 12" id="KW-0238">DNA-binding</keyword>
<dbReference type="PROSITE" id="PS51749">
    <property type="entry name" value="HNH_CAS9"/>
    <property type="match status" value="1"/>
</dbReference>
<dbReference type="EC" id="3.1.-.-" evidence="12"/>
<dbReference type="InterPro" id="IPR028629">
    <property type="entry name" value="Cas9"/>
</dbReference>
<evidence type="ECO:0000256" key="11">
    <source>
        <dbReference type="ARBA" id="ARBA00046380"/>
    </source>
</evidence>
<dbReference type="Proteomes" id="UP000252517">
    <property type="component" value="Unassembled WGS sequence"/>
</dbReference>
<dbReference type="InterPro" id="IPR041383">
    <property type="entry name" value="RuvC_III"/>
</dbReference>
<keyword evidence="3 12" id="KW-0479">Metal-binding</keyword>
<dbReference type="AlphaFoldDB" id="A0A367XLJ4"/>
<evidence type="ECO:0000256" key="10">
    <source>
        <dbReference type="ARBA" id="ARBA00023211"/>
    </source>
</evidence>